<dbReference type="GO" id="GO:0005886">
    <property type="term" value="C:plasma membrane"/>
    <property type="evidence" value="ECO:0007669"/>
    <property type="project" value="UniProtKB-SubCell"/>
</dbReference>
<evidence type="ECO:0000256" key="8">
    <source>
        <dbReference type="PIRNR" id="PIRNR018472"/>
    </source>
</evidence>
<dbReference type="Proteomes" id="UP000190064">
    <property type="component" value="Unassembled WGS sequence"/>
</dbReference>
<dbReference type="NCBIfam" id="TIGR03426">
    <property type="entry name" value="shape_MreD"/>
    <property type="match status" value="1"/>
</dbReference>
<evidence type="ECO:0000313" key="11">
    <source>
        <dbReference type="Proteomes" id="UP000190064"/>
    </source>
</evidence>
<evidence type="ECO:0000256" key="7">
    <source>
        <dbReference type="ARBA" id="ARBA00023136"/>
    </source>
</evidence>
<evidence type="ECO:0000256" key="5">
    <source>
        <dbReference type="ARBA" id="ARBA00022960"/>
    </source>
</evidence>
<evidence type="ECO:0000256" key="3">
    <source>
        <dbReference type="ARBA" id="ARBA00022475"/>
    </source>
</evidence>
<dbReference type="EMBL" id="MTSD02000006">
    <property type="protein sequence ID" value="OOV86470.1"/>
    <property type="molecule type" value="Genomic_DNA"/>
</dbReference>
<feature type="transmembrane region" description="Helical" evidence="9">
    <location>
        <begin position="96"/>
        <end position="113"/>
    </location>
</feature>
<dbReference type="STRING" id="966.BTA35_0213280"/>
<evidence type="ECO:0000313" key="10">
    <source>
        <dbReference type="EMBL" id="OOV86470.1"/>
    </source>
</evidence>
<keyword evidence="11" id="KW-1185">Reference proteome</keyword>
<feature type="transmembrane region" description="Helical" evidence="9">
    <location>
        <begin position="119"/>
        <end position="142"/>
    </location>
</feature>
<feature type="transmembrane region" description="Helical" evidence="9">
    <location>
        <begin position="65"/>
        <end position="84"/>
    </location>
</feature>
<keyword evidence="4 9" id="KW-0812">Transmembrane</keyword>
<protein>
    <recommendedName>
        <fullName evidence="8">Rod shape-determining protein MreD</fullName>
    </recommendedName>
</protein>
<name>A0A1T1H9R4_OCELI</name>
<evidence type="ECO:0000256" key="4">
    <source>
        <dbReference type="ARBA" id="ARBA00022692"/>
    </source>
</evidence>
<keyword evidence="7 8" id="KW-0472">Membrane</keyword>
<comment type="similarity">
    <text evidence="2 8">Belongs to the MreD family.</text>
</comment>
<proteinExistence type="inferred from homology"/>
<evidence type="ECO:0000256" key="6">
    <source>
        <dbReference type="ARBA" id="ARBA00022989"/>
    </source>
</evidence>
<dbReference type="InterPro" id="IPR007227">
    <property type="entry name" value="Cell_shape_determining_MreD"/>
</dbReference>
<comment type="function">
    <text evidence="8">Involved in formation of the rod shape of the cell. May also contribute to regulation of formation of penicillin-binding proteins.</text>
</comment>
<reference evidence="10" key="1">
    <citation type="submission" date="2017-02" db="EMBL/GenBank/DDBJ databases">
        <title>Draft Genome Sequence of the Salt Water Bacterium Oceanospirillum linum ATCC 11336.</title>
        <authorList>
            <person name="Trachtenberg A.M."/>
            <person name="Carney J.G."/>
            <person name="Linnane J.D."/>
            <person name="Rheaume B.A."/>
            <person name="Pitts N.L."/>
            <person name="Mykles D.L."/>
            <person name="Maclea K.S."/>
        </authorList>
    </citation>
    <scope>NUCLEOTIDE SEQUENCE [LARGE SCALE GENOMIC DNA]</scope>
    <source>
        <strain evidence="10">ATCC 11336</strain>
    </source>
</reference>
<dbReference type="PANTHER" id="PTHR37484:SF1">
    <property type="entry name" value="ROD SHAPE-DETERMINING PROTEIN MRED"/>
    <property type="match status" value="1"/>
</dbReference>
<accession>A0A1T1H9R4</accession>
<dbReference type="InterPro" id="IPR026034">
    <property type="entry name" value="MreD_proteobac"/>
</dbReference>
<gene>
    <name evidence="10" type="ORF">BTA35_0213280</name>
</gene>
<dbReference type="PIRSF" id="PIRSF018472">
    <property type="entry name" value="MreD_proteobac"/>
    <property type="match status" value="1"/>
</dbReference>
<dbReference type="AlphaFoldDB" id="A0A1T1H9R4"/>
<keyword evidence="6 9" id="KW-1133">Transmembrane helix</keyword>
<comment type="caution">
    <text evidence="10">The sequence shown here is derived from an EMBL/GenBank/DDBJ whole genome shotgun (WGS) entry which is preliminary data.</text>
</comment>
<evidence type="ECO:0000256" key="9">
    <source>
        <dbReference type="SAM" id="Phobius"/>
    </source>
</evidence>
<dbReference type="RefSeq" id="WP_078320289.1">
    <property type="nucleotide sequence ID" value="NZ_FXTS01000007.1"/>
</dbReference>
<keyword evidence="5 8" id="KW-0133">Cell shape</keyword>
<keyword evidence="3 8" id="KW-1003">Cell membrane</keyword>
<keyword evidence="8" id="KW-0997">Cell inner membrane</keyword>
<evidence type="ECO:0000256" key="2">
    <source>
        <dbReference type="ARBA" id="ARBA00007776"/>
    </source>
</evidence>
<comment type="subcellular location">
    <subcellularLocation>
        <location evidence="8">Cell inner membrane</location>
    </subcellularLocation>
    <subcellularLocation>
        <location evidence="1">Cell membrane</location>
        <topology evidence="1">Multi-pass membrane protein</topology>
    </subcellularLocation>
</comment>
<dbReference type="PANTHER" id="PTHR37484">
    <property type="entry name" value="ROD SHAPE-DETERMINING PROTEIN MRED"/>
    <property type="match status" value="1"/>
</dbReference>
<dbReference type="GO" id="GO:0008360">
    <property type="term" value="P:regulation of cell shape"/>
    <property type="evidence" value="ECO:0007669"/>
    <property type="project" value="UniProtKB-UniRule"/>
</dbReference>
<organism evidence="10 11">
    <name type="scientific">Oceanospirillum linum</name>
    <dbReference type="NCBI Taxonomy" id="966"/>
    <lineage>
        <taxon>Bacteria</taxon>
        <taxon>Pseudomonadati</taxon>
        <taxon>Pseudomonadota</taxon>
        <taxon>Gammaproteobacteria</taxon>
        <taxon>Oceanospirillales</taxon>
        <taxon>Oceanospirillaceae</taxon>
        <taxon>Oceanospirillum</taxon>
    </lineage>
</organism>
<evidence type="ECO:0000256" key="1">
    <source>
        <dbReference type="ARBA" id="ARBA00004651"/>
    </source>
</evidence>
<dbReference type="Pfam" id="PF04093">
    <property type="entry name" value="MreD"/>
    <property type="match status" value="1"/>
</dbReference>
<sequence>MFVILLTFVFALLLAAMPLPDTFLWIQPEWVTMVLIYWCIALPHRIGVLAGFFLGLCMDLLDGSLLGQNAMAMSVIAYVALLLYQRMRNYGALQQALMVGLLISISLLIFQWIQNLTSVAADTLAFLLPAITSMLLWPWFFIGMRTIRRRFQIH</sequence>